<name>A0ABQ2N7E4_9ACTN</name>
<reference evidence="3" key="1">
    <citation type="journal article" date="2019" name="Int. J. Syst. Evol. Microbiol.">
        <title>The Global Catalogue of Microorganisms (GCM) 10K type strain sequencing project: providing services to taxonomists for standard genome sequencing and annotation.</title>
        <authorList>
            <consortium name="The Broad Institute Genomics Platform"/>
            <consortium name="The Broad Institute Genome Sequencing Center for Infectious Disease"/>
            <person name="Wu L."/>
            <person name="Ma J."/>
        </authorList>
    </citation>
    <scope>NUCLEOTIDE SEQUENCE [LARGE SCALE GENOMIC DNA]</scope>
    <source>
        <strain evidence="3">CGMCC 4.7371</strain>
    </source>
</reference>
<dbReference type="EMBL" id="BMNI01000002">
    <property type="protein sequence ID" value="GGO87212.1"/>
    <property type="molecule type" value="Genomic_DNA"/>
</dbReference>
<dbReference type="Proteomes" id="UP000655410">
    <property type="component" value="Unassembled WGS sequence"/>
</dbReference>
<keyword evidence="3" id="KW-1185">Reference proteome</keyword>
<feature type="region of interest" description="Disordered" evidence="1">
    <location>
        <begin position="1"/>
        <end position="22"/>
    </location>
</feature>
<gene>
    <name evidence="2" type="ORF">GCM10011584_11280</name>
</gene>
<sequence length="360" mass="37217">MPILLVGQDGPRAGSQVSGRPDDSALALGDYPAGAAPAEGYLAGNEFRAGSGHTRFAVPPTSVTEFAVVTGGYLLGTRDDLGDGQVAFVGDDGTTRGSWRVVPGNFLLTFVIAPDHALVGVVQARGTSVVIEDAGRTVTKLPAPAPGGGFEPIAVTGHTCTGPDADCALLVHGPAPVNADGTVRRTWMVRPGRPAEAVDGGIGEVRAVAANGFTAGTTRVIDDGDGACAGVADHDGSVLWTTCKDRLIAFSPDAGLLLASTSALFGSGDHELTVLDASSGDQRLRLRTAKNVGIHEMVWEDDEHVLAVVSDWKVDRATESHTDVRWAVLRLGLDGSREYAVAPVAGEPEDYDGPIDLPRG</sequence>
<dbReference type="InterPro" id="IPR011047">
    <property type="entry name" value="Quinoprotein_ADH-like_sf"/>
</dbReference>
<organism evidence="2 3">
    <name type="scientific">Nocardioides phosphati</name>
    <dbReference type="NCBI Taxonomy" id="1867775"/>
    <lineage>
        <taxon>Bacteria</taxon>
        <taxon>Bacillati</taxon>
        <taxon>Actinomycetota</taxon>
        <taxon>Actinomycetes</taxon>
        <taxon>Propionibacteriales</taxon>
        <taxon>Nocardioidaceae</taxon>
        <taxon>Nocardioides</taxon>
    </lineage>
</organism>
<evidence type="ECO:0000256" key="1">
    <source>
        <dbReference type="SAM" id="MobiDB-lite"/>
    </source>
</evidence>
<evidence type="ECO:0000313" key="2">
    <source>
        <dbReference type="EMBL" id="GGO87212.1"/>
    </source>
</evidence>
<comment type="caution">
    <text evidence="2">The sequence shown here is derived from an EMBL/GenBank/DDBJ whole genome shotgun (WGS) entry which is preliminary data.</text>
</comment>
<protein>
    <recommendedName>
        <fullName evidence="4">WD40 repeat domain-containing protein</fullName>
    </recommendedName>
</protein>
<dbReference type="SUPFAM" id="SSF50998">
    <property type="entry name" value="Quinoprotein alcohol dehydrogenase-like"/>
    <property type="match status" value="1"/>
</dbReference>
<proteinExistence type="predicted"/>
<evidence type="ECO:0008006" key="4">
    <source>
        <dbReference type="Google" id="ProtNLM"/>
    </source>
</evidence>
<accession>A0ABQ2N7E4</accession>
<evidence type="ECO:0000313" key="3">
    <source>
        <dbReference type="Proteomes" id="UP000655410"/>
    </source>
</evidence>